<dbReference type="Proteomes" id="UP001285636">
    <property type="component" value="Unassembled WGS sequence"/>
</dbReference>
<dbReference type="PRINTS" id="PR00118">
    <property type="entry name" value="BLACTAMASEA"/>
</dbReference>
<evidence type="ECO:0000313" key="2">
    <source>
        <dbReference type="EMBL" id="MDV2888015.1"/>
    </source>
</evidence>
<name>A0AAJ2U5J6_ALKPS</name>
<dbReference type="Pfam" id="PF13354">
    <property type="entry name" value="Beta-lactamase2"/>
    <property type="match status" value="1"/>
</dbReference>
<feature type="domain" description="Beta-lactamase class A catalytic" evidence="1">
    <location>
        <begin position="4"/>
        <end position="85"/>
    </location>
</feature>
<dbReference type="GO" id="GO:0030655">
    <property type="term" value="P:beta-lactam antibiotic catabolic process"/>
    <property type="evidence" value="ECO:0007669"/>
    <property type="project" value="InterPro"/>
</dbReference>
<proteinExistence type="predicted"/>
<dbReference type="InterPro" id="IPR045155">
    <property type="entry name" value="Beta-lactam_cat"/>
</dbReference>
<evidence type="ECO:0000259" key="1">
    <source>
        <dbReference type="Pfam" id="PF13354"/>
    </source>
</evidence>
<feature type="non-terminal residue" evidence="2">
    <location>
        <position position="86"/>
    </location>
</feature>
<dbReference type="Gene3D" id="3.40.710.10">
    <property type="entry name" value="DD-peptidase/beta-lactamase superfamily"/>
    <property type="match status" value="1"/>
</dbReference>
<feature type="non-terminal residue" evidence="2">
    <location>
        <position position="1"/>
    </location>
</feature>
<dbReference type="GO" id="GO:0008800">
    <property type="term" value="F:beta-lactamase activity"/>
    <property type="evidence" value="ECO:0007669"/>
    <property type="project" value="InterPro"/>
</dbReference>
<reference evidence="2" key="1">
    <citation type="submission" date="2023-10" db="EMBL/GenBank/DDBJ databases">
        <title>Screening of Alkalihalophilus pseudofirmusBZ-TG-HK211 and Its Alleviation of Salt Stress on Rapeseed Growth.</title>
        <authorList>
            <person name="Zhao B."/>
            <person name="Guo T."/>
        </authorList>
    </citation>
    <scope>NUCLEOTIDE SEQUENCE</scope>
    <source>
        <strain evidence="2">BZ-TG-HK211</strain>
    </source>
</reference>
<dbReference type="RefSeq" id="WP_323468090.1">
    <property type="nucleotide sequence ID" value="NZ_JAWJAY010000812.1"/>
</dbReference>
<comment type="caution">
    <text evidence="2">The sequence shown here is derived from an EMBL/GenBank/DDBJ whole genome shotgun (WGS) entry which is preliminary data.</text>
</comment>
<dbReference type="PANTHER" id="PTHR35333">
    <property type="entry name" value="BETA-LACTAMASE"/>
    <property type="match status" value="1"/>
</dbReference>
<gene>
    <name evidence="2" type="ORF">RYX45_22885</name>
</gene>
<sequence length="86" mass="9712">SIKDLSQKITYTREDLVNYNPITEKHVDTGMTLKELCDASLRYSDNTAGNLILKQLGGPSKFKEALREIGDNISNPKRFEPDLNEV</sequence>
<dbReference type="GO" id="GO:0046677">
    <property type="term" value="P:response to antibiotic"/>
    <property type="evidence" value="ECO:0007669"/>
    <property type="project" value="InterPro"/>
</dbReference>
<dbReference type="AlphaFoldDB" id="A0AAJ2U5J6"/>
<dbReference type="PANTHER" id="PTHR35333:SF3">
    <property type="entry name" value="BETA-LACTAMASE-TYPE TRANSPEPTIDASE FOLD CONTAINING PROTEIN"/>
    <property type="match status" value="1"/>
</dbReference>
<dbReference type="InterPro" id="IPR012338">
    <property type="entry name" value="Beta-lactam/transpept-like"/>
</dbReference>
<organism evidence="2 3">
    <name type="scientific">Alkalihalophilus pseudofirmus</name>
    <name type="common">Bacillus pseudofirmus</name>
    <dbReference type="NCBI Taxonomy" id="79885"/>
    <lineage>
        <taxon>Bacteria</taxon>
        <taxon>Bacillati</taxon>
        <taxon>Bacillota</taxon>
        <taxon>Bacilli</taxon>
        <taxon>Bacillales</taxon>
        <taxon>Bacillaceae</taxon>
        <taxon>Alkalihalophilus</taxon>
    </lineage>
</organism>
<accession>A0AAJ2U5J6</accession>
<keyword evidence="2" id="KW-0378">Hydrolase</keyword>
<dbReference type="SUPFAM" id="SSF56601">
    <property type="entry name" value="beta-lactamase/transpeptidase-like"/>
    <property type="match status" value="1"/>
</dbReference>
<protein>
    <submittedName>
        <fullName evidence="2">Serine hydrolase</fullName>
    </submittedName>
</protein>
<dbReference type="InterPro" id="IPR000871">
    <property type="entry name" value="Beta-lactam_class-A"/>
</dbReference>
<dbReference type="EMBL" id="JAWJAY010000812">
    <property type="protein sequence ID" value="MDV2888015.1"/>
    <property type="molecule type" value="Genomic_DNA"/>
</dbReference>
<evidence type="ECO:0000313" key="3">
    <source>
        <dbReference type="Proteomes" id="UP001285636"/>
    </source>
</evidence>